<dbReference type="Gene3D" id="2.40.30.170">
    <property type="match status" value="1"/>
</dbReference>
<dbReference type="Gene3D" id="2.40.50.100">
    <property type="match status" value="1"/>
</dbReference>
<dbReference type="PANTHER" id="PTHR30469">
    <property type="entry name" value="MULTIDRUG RESISTANCE PROTEIN MDTA"/>
    <property type="match status" value="1"/>
</dbReference>
<evidence type="ECO:0000259" key="3">
    <source>
        <dbReference type="Pfam" id="PF25967"/>
    </source>
</evidence>
<dbReference type="GO" id="GO:0015562">
    <property type="term" value="F:efflux transmembrane transporter activity"/>
    <property type="evidence" value="ECO:0007669"/>
    <property type="project" value="TreeGrafter"/>
</dbReference>
<dbReference type="InterPro" id="IPR058627">
    <property type="entry name" value="MdtA-like_C"/>
</dbReference>
<keyword evidence="5" id="KW-1185">Reference proteome</keyword>
<gene>
    <name evidence="4" type="ORF">CKO42_06280</name>
</gene>
<feature type="domain" description="CusB-like beta-barrel" evidence="2">
    <location>
        <begin position="227"/>
        <end position="301"/>
    </location>
</feature>
<dbReference type="RefSeq" id="WP_200240722.1">
    <property type="nucleotide sequence ID" value="NZ_NRRY01000007.1"/>
</dbReference>
<dbReference type="Pfam" id="PF25954">
    <property type="entry name" value="Beta-barrel_RND_2"/>
    <property type="match status" value="1"/>
</dbReference>
<proteinExistence type="inferred from homology"/>
<evidence type="ECO:0000259" key="2">
    <source>
        <dbReference type="Pfam" id="PF25954"/>
    </source>
</evidence>
<dbReference type="InterPro" id="IPR058792">
    <property type="entry name" value="Beta-barrel_RND_2"/>
</dbReference>
<evidence type="ECO:0000313" key="5">
    <source>
        <dbReference type="Proteomes" id="UP001138768"/>
    </source>
</evidence>
<dbReference type="GO" id="GO:1990281">
    <property type="term" value="C:efflux pump complex"/>
    <property type="evidence" value="ECO:0007669"/>
    <property type="project" value="TreeGrafter"/>
</dbReference>
<dbReference type="Gene3D" id="1.10.287.470">
    <property type="entry name" value="Helix hairpin bin"/>
    <property type="match status" value="1"/>
</dbReference>
<feature type="domain" description="Multidrug resistance protein MdtA-like C-terminal permuted SH3" evidence="3">
    <location>
        <begin position="310"/>
        <end position="364"/>
    </location>
</feature>
<dbReference type="Gene3D" id="2.40.420.20">
    <property type="match status" value="1"/>
</dbReference>
<dbReference type="Pfam" id="PF25967">
    <property type="entry name" value="RND-MFP_C"/>
    <property type="match status" value="1"/>
</dbReference>
<accession>A0A9X1B3J5</accession>
<name>A0A9X1B3J5_9GAMM</name>
<evidence type="ECO:0000256" key="1">
    <source>
        <dbReference type="ARBA" id="ARBA00009477"/>
    </source>
</evidence>
<comment type="caution">
    <text evidence="4">The sequence shown here is derived from an EMBL/GenBank/DDBJ whole genome shotgun (WGS) entry which is preliminary data.</text>
</comment>
<organism evidence="4 5">
    <name type="scientific">Lamprobacter modestohalophilus</name>
    <dbReference type="NCBI Taxonomy" id="1064514"/>
    <lineage>
        <taxon>Bacteria</taxon>
        <taxon>Pseudomonadati</taxon>
        <taxon>Pseudomonadota</taxon>
        <taxon>Gammaproteobacteria</taxon>
        <taxon>Chromatiales</taxon>
        <taxon>Chromatiaceae</taxon>
        <taxon>Lamprobacter</taxon>
    </lineage>
</organism>
<sequence>MRIPVRALLTLLLLAAAIGGWWLLSRPQPIAVRVQNVERGLVEEVVANTRAGTVKACRRARLAPGSGGQIETLAVHEGDRVQAGQLLLELWNLDLKARVTLAEREAEAAEARSLATCLQADQAEREAARQVKLEARNMTSEEGLDRAITAAQAGRADCEAARASARVSAAQIGVAQAELERTRLTAPFAGIVAEVSGELNEYVTPSPPGIPTPPAVDLIDDACFYISAPIDEVDAAKVRLGLDARVTLDAFGDQALAGTVRRLAPYVLDQEKQARTVEVEVVIAEPPADRALLAGYSADVEIIIDRHEDVLRIPTAAIRAGEPASVLLLADGVLAERALETGLSNWEQTEVVSGLSAGEQVVLSLGREGVEAGAAAVADDD</sequence>
<protein>
    <submittedName>
        <fullName evidence="4">Efflux transporter periplasmic adaptor subunit</fullName>
    </submittedName>
</protein>
<reference evidence="4 5" key="1">
    <citation type="journal article" date="2020" name="Microorganisms">
        <title>Osmotic Adaptation and Compatible Solute Biosynthesis of Phototrophic Bacteria as Revealed from Genome Analyses.</title>
        <authorList>
            <person name="Imhoff J.F."/>
            <person name="Rahn T."/>
            <person name="Kunzel S."/>
            <person name="Keller A."/>
            <person name="Neulinger S.C."/>
        </authorList>
    </citation>
    <scope>NUCLEOTIDE SEQUENCE [LARGE SCALE GENOMIC DNA]</scope>
    <source>
        <strain evidence="4 5">DSM 25653</strain>
    </source>
</reference>
<dbReference type="PANTHER" id="PTHR30469:SF15">
    <property type="entry name" value="HLYD FAMILY OF SECRETION PROTEINS"/>
    <property type="match status" value="1"/>
</dbReference>
<dbReference type="EMBL" id="NRRY01000007">
    <property type="protein sequence ID" value="MBK1618059.1"/>
    <property type="molecule type" value="Genomic_DNA"/>
</dbReference>
<dbReference type="InterPro" id="IPR006143">
    <property type="entry name" value="RND_pump_MFP"/>
</dbReference>
<dbReference type="NCBIfam" id="TIGR01730">
    <property type="entry name" value="RND_mfp"/>
    <property type="match status" value="1"/>
</dbReference>
<dbReference type="Proteomes" id="UP001138768">
    <property type="component" value="Unassembled WGS sequence"/>
</dbReference>
<dbReference type="SUPFAM" id="SSF111369">
    <property type="entry name" value="HlyD-like secretion proteins"/>
    <property type="match status" value="1"/>
</dbReference>
<evidence type="ECO:0000313" key="4">
    <source>
        <dbReference type="EMBL" id="MBK1618059.1"/>
    </source>
</evidence>
<dbReference type="AlphaFoldDB" id="A0A9X1B3J5"/>
<comment type="similarity">
    <text evidence="1">Belongs to the membrane fusion protein (MFP) (TC 8.A.1) family.</text>
</comment>